<accession>A0A381NVJ7</accession>
<protein>
    <recommendedName>
        <fullName evidence="2">Amidinotransferase</fullName>
    </recommendedName>
</protein>
<dbReference type="EMBL" id="UINC01000632">
    <property type="protein sequence ID" value="SUZ58656.1"/>
    <property type="molecule type" value="Genomic_DNA"/>
</dbReference>
<name>A0A381NVJ7_9ZZZZ</name>
<organism evidence="1">
    <name type="scientific">marine metagenome</name>
    <dbReference type="NCBI Taxonomy" id="408172"/>
    <lineage>
        <taxon>unclassified sequences</taxon>
        <taxon>metagenomes</taxon>
        <taxon>ecological metagenomes</taxon>
    </lineage>
</organism>
<gene>
    <name evidence="1" type="ORF">METZ01_LOCUS11510</name>
</gene>
<dbReference type="SUPFAM" id="SSF55909">
    <property type="entry name" value="Pentein"/>
    <property type="match status" value="1"/>
</dbReference>
<proteinExistence type="predicted"/>
<evidence type="ECO:0000313" key="1">
    <source>
        <dbReference type="EMBL" id="SUZ58656.1"/>
    </source>
</evidence>
<dbReference type="AlphaFoldDB" id="A0A381NVJ7"/>
<reference evidence="1" key="1">
    <citation type="submission" date="2018-05" db="EMBL/GenBank/DDBJ databases">
        <authorList>
            <person name="Lanie J.A."/>
            <person name="Ng W.-L."/>
            <person name="Kazmierczak K.M."/>
            <person name="Andrzejewski T.M."/>
            <person name="Davidsen T.M."/>
            <person name="Wayne K.J."/>
            <person name="Tettelin H."/>
            <person name="Glass J.I."/>
            <person name="Rusch D."/>
            <person name="Podicherti R."/>
            <person name="Tsui H.-C.T."/>
            <person name="Winkler M.E."/>
        </authorList>
    </citation>
    <scope>NUCLEOTIDE SEQUENCE</scope>
</reference>
<sequence>MYEGCSNIFSINKKTIVSDTTFTRLNEELERLNFLIEKVNYREISKFGGLFRCSTLPLERKS</sequence>
<dbReference type="Gene3D" id="3.75.10.10">
    <property type="entry name" value="L-arginine/glycine Amidinotransferase, Chain A"/>
    <property type="match status" value="1"/>
</dbReference>
<evidence type="ECO:0008006" key="2">
    <source>
        <dbReference type="Google" id="ProtNLM"/>
    </source>
</evidence>